<gene>
    <name evidence="1" type="ORF">J2Z34_000236</name>
</gene>
<proteinExistence type="predicted"/>
<organism evidence="1 2">
    <name type="scientific">Youngiibacter multivorans</name>
    <dbReference type="NCBI Taxonomy" id="937251"/>
    <lineage>
        <taxon>Bacteria</taxon>
        <taxon>Bacillati</taxon>
        <taxon>Bacillota</taxon>
        <taxon>Clostridia</taxon>
        <taxon>Eubacteriales</taxon>
        <taxon>Clostridiaceae</taxon>
        <taxon>Youngiibacter</taxon>
    </lineage>
</organism>
<comment type="caution">
    <text evidence="1">The sequence shown here is derived from an EMBL/GenBank/DDBJ whole genome shotgun (WGS) entry which is preliminary data.</text>
</comment>
<reference evidence="1 2" key="1">
    <citation type="submission" date="2021-03" db="EMBL/GenBank/DDBJ databases">
        <title>Genomic Encyclopedia of Type Strains, Phase IV (KMG-IV): sequencing the most valuable type-strain genomes for metagenomic binning, comparative biology and taxonomic classification.</title>
        <authorList>
            <person name="Goeker M."/>
        </authorList>
    </citation>
    <scope>NUCLEOTIDE SEQUENCE [LARGE SCALE GENOMIC DNA]</scope>
    <source>
        <strain evidence="1 2">DSM 6139</strain>
    </source>
</reference>
<keyword evidence="2" id="KW-1185">Reference proteome</keyword>
<name>A0ABS4FZP5_9CLOT</name>
<evidence type="ECO:0000313" key="1">
    <source>
        <dbReference type="EMBL" id="MBP1917773.1"/>
    </source>
</evidence>
<dbReference type="Proteomes" id="UP001519271">
    <property type="component" value="Unassembled WGS sequence"/>
</dbReference>
<dbReference type="RefSeq" id="WP_209458014.1">
    <property type="nucleotide sequence ID" value="NZ_JAGGKC010000001.1"/>
</dbReference>
<evidence type="ECO:0000313" key="2">
    <source>
        <dbReference type="Proteomes" id="UP001519271"/>
    </source>
</evidence>
<protein>
    <submittedName>
        <fullName evidence="1">Uncharacterized protein</fullName>
    </submittedName>
</protein>
<sequence>MTNKIIVTAHSIMNQSSLPEDKRLSAGALPLVSDLVSLGLNIVQIPDVEKFYSLYAKRSSEDKETAPESFESYVKRTLVPYVEQVMEKVKSGDEFVGVLTYRGDETQRMEPETSPVMLELFRLFDRNCMATPYYEIGENLEPEEMDLLISDIVETLGI</sequence>
<accession>A0ABS4FZP5</accession>
<dbReference type="EMBL" id="JAGGKC010000001">
    <property type="protein sequence ID" value="MBP1917773.1"/>
    <property type="molecule type" value="Genomic_DNA"/>
</dbReference>